<dbReference type="PANTHER" id="PTHR11610">
    <property type="entry name" value="LIPASE"/>
    <property type="match status" value="1"/>
</dbReference>
<comment type="subcellular location">
    <subcellularLocation>
        <location evidence="1">Secreted</location>
    </subcellularLocation>
</comment>
<name>A0A8T0EBT8_ARGBR</name>
<dbReference type="GO" id="GO:0017171">
    <property type="term" value="F:serine hydrolase activity"/>
    <property type="evidence" value="ECO:0007669"/>
    <property type="project" value="TreeGrafter"/>
</dbReference>
<evidence type="ECO:0000313" key="7">
    <source>
        <dbReference type="Proteomes" id="UP000807504"/>
    </source>
</evidence>
<dbReference type="PRINTS" id="PR00821">
    <property type="entry name" value="TAGLIPASE"/>
</dbReference>
<accession>A0A8T0EBT8</accession>
<reference evidence="6" key="2">
    <citation type="submission" date="2020-06" db="EMBL/GenBank/DDBJ databases">
        <authorList>
            <person name="Sheffer M."/>
        </authorList>
    </citation>
    <scope>NUCLEOTIDE SEQUENCE</scope>
</reference>
<evidence type="ECO:0000256" key="4">
    <source>
        <dbReference type="RuleBase" id="RU004262"/>
    </source>
</evidence>
<gene>
    <name evidence="6" type="ORF">HNY73_018001</name>
</gene>
<dbReference type="AlphaFoldDB" id="A0A8T0EBT8"/>
<reference evidence="6" key="1">
    <citation type="journal article" date="2020" name="bioRxiv">
        <title>Chromosome-level reference genome of the European wasp spider Argiope bruennichi: a resource for studies on range expansion and evolutionary adaptation.</title>
        <authorList>
            <person name="Sheffer M.M."/>
            <person name="Hoppe A."/>
            <person name="Krehenwinkel H."/>
            <person name="Uhl G."/>
            <person name="Kuss A.W."/>
            <person name="Jensen L."/>
            <person name="Jensen C."/>
            <person name="Gillespie R.G."/>
            <person name="Hoff K.J."/>
            <person name="Prost S."/>
        </authorList>
    </citation>
    <scope>NUCLEOTIDE SEQUENCE</scope>
</reference>
<keyword evidence="7" id="KW-1185">Reference proteome</keyword>
<dbReference type="InterPro" id="IPR029058">
    <property type="entry name" value="AB_hydrolase_fold"/>
</dbReference>
<dbReference type="GO" id="GO:0005615">
    <property type="term" value="C:extracellular space"/>
    <property type="evidence" value="ECO:0007669"/>
    <property type="project" value="TreeGrafter"/>
</dbReference>
<dbReference type="Gene3D" id="3.40.50.1820">
    <property type="entry name" value="alpha/beta hydrolase"/>
    <property type="match status" value="1"/>
</dbReference>
<dbReference type="EMBL" id="JABXBU010002228">
    <property type="protein sequence ID" value="KAF8770476.1"/>
    <property type="molecule type" value="Genomic_DNA"/>
</dbReference>
<evidence type="ECO:0000256" key="2">
    <source>
        <dbReference type="ARBA" id="ARBA00010701"/>
    </source>
</evidence>
<dbReference type="InterPro" id="IPR033906">
    <property type="entry name" value="Lipase_N"/>
</dbReference>
<dbReference type="OMA" id="WHADAIP"/>
<protein>
    <submittedName>
        <fullName evidence="6">Pancreatic lipase-related protein 2 like protein</fullName>
    </submittedName>
</protein>
<dbReference type="InterPro" id="IPR013818">
    <property type="entry name" value="Lipase"/>
</dbReference>
<evidence type="ECO:0000256" key="1">
    <source>
        <dbReference type="ARBA" id="ARBA00004613"/>
    </source>
</evidence>
<evidence type="ECO:0000256" key="3">
    <source>
        <dbReference type="ARBA" id="ARBA00022525"/>
    </source>
</evidence>
<sequence length="332" mass="37355">MIISSDCYPNKPQQCDKDSLNKEWPKSKTRFLLFTRKNPEVPELLHWCNGTLPKNTNFNPNNKLVVFIPGFMFGTCEVETIPEIKDELLVKEDMNVILVVNVEEYGREFLTAMENVEKVANITTQLLRNIQDKTGIKNENVHLVGHSLGAQVSGLIGQQFRIHRITALDPAGVTYTKDLPLHKRLDPDDADIVDVIHTNGGTGLPYFGAYFPSGDADFYVNGGADQPSCKTSVLKGVTKLNFIYVIGLTSVPTICSHSKVLDYYKLTINSPQKFVAYACSSYKTFKTGNCTGKGATTAVMGFHFEDSFTPEQMKRKFPRKYYIDTDETWSFF</sequence>
<evidence type="ECO:0000259" key="5">
    <source>
        <dbReference type="Pfam" id="PF00151"/>
    </source>
</evidence>
<dbReference type="PANTHER" id="PTHR11610:SF173">
    <property type="entry name" value="LIPASE DOMAIN-CONTAINING PROTEIN-RELATED"/>
    <property type="match status" value="1"/>
</dbReference>
<dbReference type="GO" id="GO:0016042">
    <property type="term" value="P:lipid catabolic process"/>
    <property type="evidence" value="ECO:0007669"/>
    <property type="project" value="TreeGrafter"/>
</dbReference>
<dbReference type="CDD" id="cd00707">
    <property type="entry name" value="Pancreat_lipase_like"/>
    <property type="match status" value="1"/>
</dbReference>
<dbReference type="Proteomes" id="UP000807504">
    <property type="component" value="Unassembled WGS sequence"/>
</dbReference>
<dbReference type="SUPFAM" id="SSF53474">
    <property type="entry name" value="alpha/beta-Hydrolases"/>
    <property type="match status" value="1"/>
</dbReference>
<evidence type="ECO:0000313" key="6">
    <source>
        <dbReference type="EMBL" id="KAF8770476.1"/>
    </source>
</evidence>
<keyword evidence="3" id="KW-0964">Secreted</keyword>
<feature type="domain" description="Lipase" evidence="5">
    <location>
        <begin position="11"/>
        <end position="328"/>
    </location>
</feature>
<comment type="caution">
    <text evidence="6">The sequence shown here is derived from an EMBL/GenBank/DDBJ whole genome shotgun (WGS) entry which is preliminary data.</text>
</comment>
<dbReference type="InterPro" id="IPR000734">
    <property type="entry name" value="TAG_lipase"/>
</dbReference>
<organism evidence="6 7">
    <name type="scientific">Argiope bruennichi</name>
    <name type="common">Wasp spider</name>
    <name type="synonym">Aranea bruennichi</name>
    <dbReference type="NCBI Taxonomy" id="94029"/>
    <lineage>
        <taxon>Eukaryota</taxon>
        <taxon>Metazoa</taxon>
        <taxon>Ecdysozoa</taxon>
        <taxon>Arthropoda</taxon>
        <taxon>Chelicerata</taxon>
        <taxon>Arachnida</taxon>
        <taxon>Araneae</taxon>
        <taxon>Araneomorphae</taxon>
        <taxon>Entelegynae</taxon>
        <taxon>Araneoidea</taxon>
        <taxon>Araneidae</taxon>
        <taxon>Argiope</taxon>
    </lineage>
</organism>
<comment type="similarity">
    <text evidence="2 4">Belongs to the AB hydrolase superfamily. Lipase family.</text>
</comment>
<proteinExistence type="inferred from homology"/>
<dbReference type="GO" id="GO:0016298">
    <property type="term" value="F:lipase activity"/>
    <property type="evidence" value="ECO:0007669"/>
    <property type="project" value="InterPro"/>
</dbReference>
<dbReference type="Pfam" id="PF00151">
    <property type="entry name" value="Lipase"/>
    <property type="match status" value="1"/>
</dbReference>